<evidence type="ECO:0000256" key="2">
    <source>
        <dbReference type="ARBA" id="ARBA00023186"/>
    </source>
</evidence>
<comment type="similarity">
    <text evidence="1 3">Belongs to the GrpE family.</text>
</comment>
<feature type="compositionally biased region" description="Basic and acidic residues" evidence="4">
    <location>
        <begin position="1"/>
        <end position="14"/>
    </location>
</feature>
<dbReference type="GO" id="GO:0005737">
    <property type="term" value="C:cytoplasm"/>
    <property type="evidence" value="ECO:0007669"/>
    <property type="project" value="UniProtKB-SubCell"/>
</dbReference>
<dbReference type="RefSeq" id="WP_131599047.1">
    <property type="nucleotide sequence ID" value="NZ_CBDBYK010000012.1"/>
</dbReference>
<dbReference type="PROSITE" id="PS01071">
    <property type="entry name" value="GRPE"/>
    <property type="match status" value="1"/>
</dbReference>
<dbReference type="GO" id="GO:0006457">
    <property type="term" value="P:protein folding"/>
    <property type="evidence" value="ECO:0007669"/>
    <property type="project" value="InterPro"/>
</dbReference>
<dbReference type="Gene3D" id="3.90.20.20">
    <property type="match status" value="1"/>
</dbReference>
<dbReference type="OrthoDB" id="9812586at2"/>
<feature type="region of interest" description="Disordered" evidence="4">
    <location>
        <begin position="1"/>
        <end position="60"/>
    </location>
</feature>
<keyword evidence="3" id="KW-0346">Stress response</keyword>
<dbReference type="Gene3D" id="2.30.22.10">
    <property type="entry name" value="Head domain of nucleotide exchange factor GrpE"/>
    <property type="match status" value="1"/>
</dbReference>
<dbReference type="Pfam" id="PF01025">
    <property type="entry name" value="GrpE"/>
    <property type="match status" value="1"/>
</dbReference>
<comment type="function">
    <text evidence="3">Participates actively in the response to hyperosmotic and heat shock by preventing the aggregation of stress-denatured proteins, in association with DnaK and GrpE. It is the nucleotide exchange factor for DnaK and may function as a thermosensor. Unfolded proteins bind initially to DnaJ; upon interaction with the DnaJ-bound protein, DnaK hydrolyzes its bound ATP, resulting in the formation of a stable complex. GrpE releases ADP from DnaK; ATP binding to DnaK triggers the release of the substrate protein, thus completing the reaction cycle. Several rounds of ATP-dependent interactions between DnaJ, DnaK and GrpE are required for fully efficient folding.</text>
</comment>
<dbReference type="EMBL" id="PSZO01000010">
    <property type="protein sequence ID" value="TCG11222.1"/>
    <property type="molecule type" value="Genomic_DNA"/>
</dbReference>
<reference evidence="5 6" key="1">
    <citation type="submission" date="2018-02" db="EMBL/GenBank/DDBJ databases">
        <title>Mycoplasma marinum and Mycoplasma todarodis sp. nov., moderately halophilic and psychrotolerant mycoplasmas isolated from cephalopods.</title>
        <authorList>
            <person name="Viver T."/>
        </authorList>
    </citation>
    <scope>NUCLEOTIDE SEQUENCE [LARGE SCALE GENOMIC DNA]</scope>
    <source>
        <strain evidence="5 6">PE</strain>
    </source>
</reference>
<dbReference type="AlphaFoldDB" id="A0A4R0XNZ1"/>
<feature type="compositionally biased region" description="Basic and acidic residues" evidence="4">
    <location>
        <begin position="24"/>
        <end position="47"/>
    </location>
</feature>
<proteinExistence type="inferred from homology"/>
<comment type="subunit">
    <text evidence="3">Homodimer.</text>
</comment>
<keyword evidence="6" id="KW-1185">Reference proteome</keyword>
<dbReference type="InterPro" id="IPR009012">
    <property type="entry name" value="GrpE_head"/>
</dbReference>
<keyword evidence="2 3" id="KW-0143">Chaperone</keyword>
<comment type="subcellular location">
    <subcellularLocation>
        <location evidence="3">Cytoplasm</location>
    </subcellularLocation>
</comment>
<name>A0A4R0XNZ1_9MOLU</name>
<gene>
    <name evidence="3 5" type="primary">grpE</name>
    <name evidence="5" type="ORF">C4B24_02575</name>
</gene>
<evidence type="ECO:0000256" key="4">
    <source>
        <dbReference type="SAM" id="MobiDB-lite"/>
    </source>
</evidence>
<dbReference type="HAMAP" id="MF_01151">
    <property type="entry name" value="GrpE"/>
    <property type="match status" value="1"/>
</dbReference>
<evidence type="ECO:0000313" key="6">
    <source>
        <dbReference type="Proteomes" id="UP000294192"/>
    </source>
</evidence>
<comment type="caution">
    <text evidence="5">The sequence shown here is derived from an EMBL/GenBank/DDBJ whole genome shotgun (WGS) entry which is preliminary data.</text>
</comment>
<keyword evidence="3" id="KW-0963">Cytoplasm</keyword>
<sequence length="241" mass="27828">MSDNKEKKINEKENINNTKTTGKQKVEECKKNKEECKEINCERSDHKSKSKNSKSQDKNKIKELKKELELLKTRNSNLEIQILNLKQENAKAEQAFMAQANTFQAKAKEKVEEFKNEHKAKQEQEITHIKKYANSKFFKEIVEPWLNLAIAVDFGAKQGNQDVQNYVVGFQMLLKQMDSIMEKHGLLRIVPSIDEAFNPETMEAISSIEKEGSKDKVIEIKKEGFKHHDRILKPAVVVIGK</sequence>
<dbReference type="SUPFAM" id="SSF58014">
    <property type="entry name" value="Coiled-coil domain of nucleotide exchange factor GrpE"/>
    <property type="match status" value="1"/>
</dbReference>
<accession>A0A4R0XNZ1</accession>
<dbReference type="InterPro" id="IPR013805">
    <property type="entry name" value="GrpE_CC"/>
</dbReference>
<evidence type="ECO:0000313" key="5">
    <source>
        <dbReference type="EMBL" id="TCG11222.1"/>
    </source>
</evidence>
<dbReference type="GO" id="GO:0000774">
    <property type="term" value="F:adenyl-nucleotide exchange factor activity"/>
    <property type="evidence" value="ECO:0007669"/>
    <property type="project" value="InterPro"/>
</dbReference>
<evidence type="ECO:0000256" key="3">
    <source>
        <dbReference type="HAMAP-Rule" id="MF_01151"/>
    </source>
</evidence>
<dbReference type="GO" id="GO:0051087">
    <property type="term" value="F:protein-folding chaperone binding"/>
    <property type="evidence" value="ECO:0007669"/>
    <property type="project" value="InterPro"/>
</dbReference>
<dbReference type="Proteomes" id="UP000294192">
    <property type="component" value="Unassembled WGS sequence"/>
</dbReference>
<evidence type="ECO:0000256" key="1">
    <source>
        <dbReference type="ARBA" id="ARBA00009054"/>
    </source>
</evidence>
<dbReference type="SUPFAM" id="SSF51064">
    <property type="entry name" value="Head domain of nucleotide exchange factor GrpE"/>
    <property type="match status" value="1"/>
</dbReference>
<dbReference type="GO" id="GO:0042803">
    <property type="term" value="F:protein homodimerization activity"/>
    <property type="evidence" value="ECO:0007669"/>
    <property type="project" value="InterPro"/>
</dbReference>
<organism evidence="5 6">
    <name type="scientific">Mycoplasma marinum</name>
    <dbReference type="NCBI Taxonomy" id="1937190"/>
    <lineage>
        <taxon>Bacteria</taxon>
        <taxon>Bacillati</taxon>
        <taxon>Mycoplasmatota</taxon>
        <taxon>Mollicutes</taxon>
        <taxon>Mycoplasmataceae</taxon>
        <taxon>Mycoplasma</taxon>
    </lineage>
</organism>
<protein>
    <recommendedName>
        <fullName evidence="3">Protein GrpE</fullName>
    </recommendedName>
    <alternativeName>
        <fullName evidence="3">HSP-70 cofactor</fullName>
    </alternativeName>
</protein>
<dbReference type="InterPro" id="IPR000740">
    <property type="entry name" value="GrpE"/>
</dbReference>